<evidence type="ECO:0000313" key="9">
    <source>
        <dbReference type="Proteomes" id="UP000035265"/>
    </source>
</evidence>
<keyword evidence="6 7" id="KW-0472">Membrane</keyword>
<dbReference type="Pfam" id="PF03994">
    <property type="entry name" value="DUF350"/>
    <property type="match status" value="1"/>
</dbReference>
<keyword evidence="5 7" id="KW-1133">Transmembrane helix</keyword>
<sequence>MIATAAAPLAFLWSFFSTILYSALGIVLLLVTLVVANKVFRLNLHRELVDEHNVAFGVMIAGLAVAIGLIIAGTISS</sequence>
<feature type="transmembrane region" description="Helical" evidence="7">
    <location>
        <begin position="54"/>
        <end position="75"/>
    </location>
</feature>
<evidence type="ECO:0000256" key="2">
    <source>
        <dbReference type="ARBA" id="ARBA00005779"/>
    </source>
</evidence>
<protein>
    <submittedName>
        <fullName evidence="8">Sodium:proline symporter</fullName>
    </submittedName>
</protein>
<dbReference type="RefSeq" id="WP_047231757.1">
    <property type="nucleotide sequence ID" value="NZ_JNBQ01000003.1"/>
</dbReference>
<organism evidence="8 9">
    <name type="scientific">Cellulosimicrobium funkei</name>
    <dbReference type="NCBI Taxonomy" id="264251"/>
    <lineage>
        <taxon>Bacteria</taxon>
        <taxon>Bacillati</taxon>
        <taxon>Actinomycetota</taxon>
        <taxon>Actinomycetes</taxon>
        <taxon>Micrococcales</taxon>
        <taxon>Promicromonosporaceae</taxon>
        <taxon>Cellulosimicrobium</taxon>
    </lineage>
</organism>
<comment type="subcellular location">
    <subcellularLocation>
        <location evidence="1">Cell membrane</location>
        <topology evidence="1">Multi-pass membrane protein</topology>
    </subcellularLocation>
</comment>
<evidence type="ECO:0000256" key="3">
    <source>
        <dbReference type="ARBA" id="ARBA00022475"/>
    </source>
</evidence>
<evidence type="ECO:0000256" key="4">
    <source>
        <dbReference type="ARBA" id="ARBA00022692"/>
    </source>
</evidence>
<reference evidence="8 9" key="1">
    <citation type="submission" date="2014-05" db="EMBL/GenBank/DDBJ databases">
        <title>Cellulosimicrobium funkei U11 genome.</title>
        <authorList>
            <person name="Hu C."/>
            <person name="Gong Y."/>
            <person name="Wan W."/>
            <person name="Jiang M."/>
        </authorList>
    </citation>
    <scope>NUCLEOTIDE SEQUENCE [LARGE SCALE GENOMIC DNA]</scope>
    <source>
        <strain evidence="8 9">U11</strain>
    </source>
</reference>
<keyword evidence="4 7" id="KW-0812">Transmembrane</keyword>
<dbReference type="AlphaFoldDB" id="A0A0H2KQ49"/>
<evidence type="ECO:0000256" key="1">
    <source>
        <dbReference type="ARBA" id="ARBA00004651"/>
    </source>
</evidence>
<name>A0A0H2KQ49_9MICO</name>
<comment type="caution">
    <text evidence="8">The sequence shown here is derived from an EMBL/GenBank/DDBJ whole genome shotgun (WGS) entry which is preliminary data.</text>
</comment>
<keyword evidence="3" id="KW-1003">Cell membrane</keyword>
<dbReference type="EMBL" id="JNBQ01000003">
    <property type="protein sequence ID" value="KLN35630.1"/>
    <property type="molecule type" value="Genomic_DNA"/>
</dbReference>
<evidence type="ECO:0000256" key="5">
    <source>
        <dbReference type="ARBA" id="ARBA00022989"/>
    </source>
</evidence>
<dbReference type="Proteomes" id="UP000035265">
    <property type="component" value="Unassembled WGS sequence"/>
</dbReference>
<gene>
    <name evidence="8" type="ORF">FB00_04925</name>
</gene>
<evidence type="ECO:0000256" key="6">
    <source>
        <dbReference type="ARBA" id="ARBA00023136"/>
    </source>
</evidence>
<evidence type="ECO:0000313" key="8">
    <source>
        <dbReference type="EMBL" id="KLN35630.1"/>
    </source>
</evidence>
<dbReference type="InterPro" id="IPR007140">
    <property type="entry name" value="DUF350"/>
</dbReference>
<accession>A0A0H2KQ49</accession>
<dbReference type="GO" id="GO:0005886">
    <property type="term" value="C:plasma membrane"/>
    <property type="evidence" value="ECO:0007669"/>
    <property type="project" value="UniProtKB-SubCell"/>
</dbReference>
<comment type="similarity">
    <text evidence="2">Belongs to the UPF0719 family.</text>
</comment>
<keyword evidence="9" id="KW-1185">Reference proteome</keyword>
<dbReference type="STRING" id="264251.FB00_04925"/>
<evidence type="ECO:0000256" key="7">
    <source>
        <dbReference type="SAM" id="Phobius"/>
    </source>
</evidence>
<dbReference type="PATRIC" id="fig|264251.5.peg.1013"/>
<proteinExistence type="inferred from homology"/>
<feature type="transmembrane region" description="Helical" evidence="7">
    <location>
        <begin position="12"/>
        <end position="34"/>
    </location>
</feature>